<evidence type="ECO:0000256" key="3">
    <source>
        <dbReference type="ARBA" id="ARBA00022475"/>
    </source>
</evidence>
<comment type="caution">
    <text evidence="10">The sequence shown here is derived from an EMBL/GenBank/DDBJ whole genome shotgun (WGS) entry which is preliminary data.</text>
</comment>
<comment type="subcellular location">
    <subcellularLocation>
        <location evidence="1">Cell inner membrane</location>
        <topology evidence="1">Multi-pass membrane protein</topology>
    </subcellularLocation>
    <subcellularLocation>
        <location evidence="8">Cell membrane</location>
        <topology evidence="8">Multi-pass membrane protein</topology>
    </subcellularLocation>
</comment>
<feature type="transmembrane region" description="Helical" evidence="8">
    <location>
        <begin position="239"/>
        <end position="260"/>
    </location>
</feature>
<feature type="domain" description="ABC transmembrane type-1" evidence="9">
    <location>
        <begin position="76"/>
        <end position="259"/>
    </location>
</feature>
<keyword evidence="2 8" id="KW-0813">Transport</keyword>
<evidence type="ECO:0000256" key="5">
    <source>
        <dbReference type="ARBA" id="ARBA00022692"/>
    </source>
</evidence>
<dbReference type="PANTHER" id="PTHR43357:SF3">
    <property type="entry name" value="FE(3+)-TRANSPORT SYSTEM PERMEASE PROTEIN FBPB 2"/>
    <property type="match status" value="1"/>
</dbReference>
<dbReference type="AlphaFoldDB" id="A0A158CRM0"/>
<comment type="similarity">
    <text evidence="8">Belongs to the binding-protein-dependent transport system permease family.</text>
</comment>
<keyword evidence="4" id="KW-0997">Cell inner membrane</keyword>
<feature type="transmembrane region" description="Helical" evidence="8">
    <location>
        <begin position="335"/>
        <end position="362"/>
    </location>
</feature>
<feature type="transmembrane region" description="Helical" evidence="8">
    <location>
        <begin position="402"/>
        <end position="429"/>
    </location>
</feature>
<feature type="transmembrane region" description="Helical" evidence="8">
    <location>
        <begin position="374"/>
        <end position="396"/>
    </location>
</feature>
<feature type="transmembrane region" description="Helical" evidence="8">
    <location>
        <begin position="197"/>
        <end position="219"/>
    </location>
</feature>
<accession>A0A158CRM0</accession>
<evidence type="ECO:0000256" key="2">
    <source>
        <dbReference type="ARBA" id="ARBA00022448"/>
    </source>
</evidence>
<evidence type="ECO:0000256" key="8">
    <source>
        <dbReference type="RuleBase" id="RU363032"/>
    </source>
</evidence>
<evidence type="ECO:0000256" key="6">
    <source>
        <dbReference type="ARBA" id="ARBA00022989"/>
    </source>
</evidence>
<gene>
    <name evidence="10" type="ORF">AWB80_05693</name>
</gene>
<feature type="transmembrane region" description="Helical" evidence="8">
    <location>
        <begin position="112"/>
        <end position="132"/>
    </location>
</feature>
<reference evidence="10" key="1">
    <citation type="submission" date="2016-01" db="EMBL/GenBank/DDBJ databases">
        <authorList>
            <person name="Peeters C."/>
        </authorList>
    </citation>
    <scope>NUCLEOTIDE SEQUENCE [LARGE SCALE GENOMIC DNA]</scope>
    <source>
        <strain evidence="10">LMG 29323</strain>
    </source>
</reference>
<organism evidence="10 11">
    <name type="scientific">Caballeronia pedi</name>
    <dbReference type="NCBI Taxonomy" id="1777141"/>
    <lineage>
        <taxon>Bacteria</taxon>
        <taxon>Pseudomonadati</taxon>
        <taxon>Pseudomonadota</taxon>
        <taxon>Betaproteobacteria</taxon>
        <taxon>Burkholderiales</taxon>
        <taxon>Burkholderiaceae</taxon>
        <taxon>Caballeronia</taxon>
    </lineage>
</organism>
<evidence type="ECO:0000313" key="11">
    <source>
        <dbReference type="Proteomes" id="UP000054911"/>
    </source>
</evidence>
<dbReference type="InterPro" id="IPR035906">
    <property type="entry name" value="MetI-like_sf"/>
</dbReference>
<feature type="domain" description="ABC transmembrane type-1" evidence="9">
    <location>
        <begin position="336"/>
        <end position="526"/>
    </location>
</feature>
<keyword evidence="7 8" id="KW-0472">Membrane</keyword>
<evidence type="ECO:0000256" key="1">
    <source>
        <dbReference type="ARBA" id="ARBA00004429"/>
    </source>
</evidence>
<evidence type="ECO:0000259" key="9">
    <source>
        <dbReference type="PROSITE" id="PS50928"/>
    </source>
</evidence>
<feature type="transmembrane region" description="Helical" evidence="8">
    <location>
        <begin position="32"/>
        <end position="55"/>
    </location>
</feature>
<feature type="transmembrane region" description="Helical" evidence="8">
    <location>
        <begin position="144"/>
        <end position="164"/>
    </location>
</feature>
<evidence type="ECO:0000313" key="10">
    <source>
        <dbReference type="EMBL" id="SAK84840.1"/>
    </source>
</evidence>
<keyword evidence="5 8" id="KW-0812">Transmembrane</keyword>
<dbReference type="CDD" id="cd06261">
    <property type="entry name" value="TM_PBP2"/>
    <property type="match status" value="2"/>
</dbReference>
<protein>
    <submittedName>
        <fullName evidence="10">ABC Fe3+ transporter, inner membrane subunit</fullName>
    </submittedName>
</protein>
<proteinExistence type="inferred from homology"/>
<dbReference type="GO" id="GO:0055085">
    <property type="term" value="P:transmembrane transport"/>
    <property type="evidence" value="ECO:0007669"/>
    <property type="project" value="InterPro"/>
</dbReference>
<dbReference type="SUPFAM" id="SSF161098">
    <property type="entry name" value="MetI-like"/>
    <property type="match status" value="2"/>
</dbReference>
<evidence type="ECO:0000256" key="7">
    <source>
        <dbReference type="ARBA" id="ARBA00023136"/>
    </source>
</evidence>
<dbReference type="Proteomes" id="UP000054911">
    <property type="component" value="Unassembled WGS sequence"/>
</dbReference>
<feature type="transmembrane region" description="Helical" evidence="8">
    <location>
        <begin position="508"/>
        <end position="530"/>
    </location>
</feature>
<dbReference type="EMBL" id="FCOE02000025">
    <property type="protein sequence ID" value="SAK84840.1"/>
    <property type="molecule type" value="Genomic_DNA"/>
</dbReference>
<dbReference type="Pfam" id="PF00528">
    <property type="entry name" value="BPD_transp_1"/>
    <property type="match status" value="2"/>
</dbReference>
<feature type="transmembrane region" description="Helical" evidence="8">
    <location>
        <begin position="291"/>
        <end position="315"/>
    </location>
</feature>
<keyword evidence="3" id="KW-1003">Cell membrane</keyword>
<dbReference type="OrthoDB" id="9790211at2"/>
<evidence type="ECO:0000256" key="4">
    <source>
        <dbReference type="ARBA" id="ARBA00022519"/>
    </source>
</evidence>
<dbReference type="InterPro" id="IPR000515">
    <property type="entry name" value="MetI-like"/>
</dbReference>
<name>A0A158CRM0_9BURK</name>
<dbReference type="STRING" id="1777141.AWB80_05693"/>
<dbReference type="PROSITE" id="PS50928">
    <property type="entry name" value="ABC_TM1"/>
    <property type="match status" value="2"/>
</dbReference>
<feature type="transmembrane region" description="Helical" evidence="8">
    <location>
        <begin position="450"/>
        <end position="475"/>
    </location>
</feature>
<keyword evidence="6 8" id="KW-1133">Transmembrane helix</keyword>
<keyword evidence="11" id="KW-1185">Reference proteome</keyword>
<dbReference type="PANTHER" id="PTHR43357">
    <property type="entry name" value="INNER MEMBRANE ABC TRANSPORTER PERMEASE PROTEIN YDCV"/>
    <property type="match status" value="1"/>
</dbReference>
<dbReference type="Gene3D" id="1.10.3720.10">
    <property type="entry name" value="MetI-like"/>
    <property type="match status" value="2"/>
</dbReference>
<sequence length="544" mass="57741">MSELIEPGEAVSALEPSANGAPLRTSKRAPRILLACASLAALLVLAPLAFTFWRASANGLDDAAELLFRPLVGELLLNTLWITLGATLTSAVIGTAAAWFIERTRLPGRRIWAMLAAAPLAMPAFVSSYAWVSISLDLQDFAGALLVITSAYFPLVYLPVAAALRGMDPALEESARSLGCGRCAVFARVVLPQLRPALLGGMLLVALGVLSEFGAFQMLRYRTFTTEIYAEYRTSFDGGGASLVACVLLLLCLIVLALEFRLRGRARYERVDRGARRAALRYELGRWRWPVVGGFAALVVVTLGVPLGMIAFWLTQEGAAAVTPAEVSPKLLFDATMSSVGFGLLAAVVTVLLSFPLALLLVRYPGRIATAMERVVFLAQGVPGLVIALAIVSLAVRALQPLYQGVTLLIAAYAILFLPLALVSVRAALMQAQPRLEDTARSLGLDVTQTFLRVMLPLAGPGFGAAAAMVFISVVTELNATLLLAPLDTHTLATQVWSDTSTLAFAAAAPYAALLTLISFCASGLLFVLLGRSALLDPRPSSNS</sequence>
<feature type="transmembrane region" description="Helical" evidence="8">
    <location>
        <begin position="75"/>
        <end position="100"/>
    </location>
</feature>
<dbReference type="GO" id="GO:0005886">
    <property type="term" value="C:plasma membrane"/>
    <property type="evidence" value="ECO:0007669"/>
    <property type="project" value="UniProtKB-SubCell"/>
</dbReference>